<protein>
    <submittedName>
        <fullName evidence="1">Uncharacterized protein</fullName>
    </submittedName>
</protein>
<dbReference type="KEGG" id="lab:LA76x_5015"/>
<accession>A0A0S2FHY9</accession>
<evidence type="ECO:0000313" key="2">
    <source>
        <dbReference type="Proteomes" id="UP000060787"/>
    </source>
</evidence>
<gene>
    <name evidence="1" type="ORF">LA76x_5015</name>
</gene>
<proteinExistence type="predicted"/>
<dbReference type="EMBL" id="CP011129">
    <property type="protein sequence ID" value="ALN83117.1"/>
    <property type="molecule type" value="Genomic_DNA"/>
</dbReference>
<keyword evidence="2" id="KW-1185">Reference proteome</keyword>
<organism evidence="1 2">
    <name type="scientific">Lysobacter antibioticus</name>
    <dbReference type="NCBI Taxonomy" id="84531"/>
    <lineage>
        <taxon>Bacteria</taxon>
        <taxon>Pseudomonadati</taxon>
        <taxon>Pseudomonadota</taxon>
        <taxon>Gammaproteobacteria</taxon>
        <taxon>Lysobacterales</taxon>
        <taxon>Lysobacteraceae</taxon>
        <taxon>Lysobacter</taxon>
    </lineage>
</organism>
<name>A0A0S2FHY9_LYSAN</name>
<sequence>MEKLQPGETTVVAPRAFVRWRESRHDEDIDCARGLLRTLVEAKGGPEALAQAQFDDPDWISWQFVALDKKMQPNQLQELLEEDVPFRRVLRVLDAFAAQPAPF</sequence>
<dbReference type="PATRIC" id="fig|84531.8.peg.5013"/>
<evidence type="ECO:0000313" key="1">
    <source>
        <dbReference type="EMBL" id="ALN83117.1"/>
    </source>
</evidence>
<reference evidence="1 2" key="1">
    <citation type="journal article" date="2015" name="BMC Genomics">
        <title>Comparative genomics and metabolic profiling of the genus Lysobacter.</title>
        <authorList>
            <person name="de Bruijn I."/>
            <person name="Cheng X."/>
            <person name="de Jager V."/>
            <person name="Exposito R.G."/>
            <person name="Watrous J."/>
            <person name="Patel N."/>
            <person name="Postma J."/>
            <person name="Dorrestein P.C."/>
            <person name="Kobayashi D."/>
            <person name="Raaijmakers J.M."/>
        </authorList>
    </citation>
    <scope>NUCLEOTIDE SEQUENCE [LARGE SCALE GENOMIC DNA]</scope>
    <source>
        <strain evidence="1 2">76</strain>
    </source>
</reference>
<dbReference type="Proteomes" id="UP000060787">
    <property type="component" value="Chromosome"/>
</dbReference>
<dbReference type="AlphaFoldDB" id="A0A0S2FHY9"/>